<dbReference type="Proteomes" id="UP000030960">
    <property type="component" value="Unassembled WGS sequence"/>
</dbReference>
<proteinExistence type="predicted"/>
<dbReference type="EMBL" id="JSUQ01000003">
    <property type="protein sequence ID" value="KHQ54362.1"/>
    <property type="molecule type" value="Genomic_DNA"/>
</dbReference>
<organism evidence="1 2">
    <name type="scientific">Mameliella alba</name>
    <dbReference type="NCBI Taxonomy" id="561184"/>
    <lineage>
        <taxon>Bacteria</taxon>
        <taxon>Pseudomonadati</taxon>
        <taxon>Pseudomonadota</taxon>
        <taxon>Alphaproteobacteria</taxon>
        <taxon>Rhodobacterales</taxon>
        <taxon>Roseobacteraceae</taxon>
        <taxon>Mameliella</taxon>
    </lineage>
</organism>
<dbReference type="SUPFAM" id="SSF53850">
    <property type="entry name" value="Periplasmic binding protein-like II"/>
    <property type="match status" value="1"/>
</dbReference>
<reference evidence="1 2" key="1">
    <citation type="submission" date="2014-10" db="EMBL/GenBank/DDBJ databases">
        <title>Genome sequence of Ponticoccus sp. strain UMTAT08 isolated from clonal culture of toxic dinoflagellate Alexandrium tamiyavanichii.</title>
        <authorList>
            <person name="Gan H.Y."/>
            <person name="Muhd D.-D."/>
            <person name="Mohd Noor M.E."/>
            <person name="Yeong Y.S."/>
            <person name="Usup G."/>
        </authorList>
    </citation>
    <scope>NUCLEOTIDE SEQUENCE [LARGE SCALE GENOMIC DNA]</scope>
    <source>
        <strain evidence="1 2">UMTAT08</strain>
    </source>
</reference>
<name>A0A0B3S222_9RHOB</name>
<accession>A0A0B3S222</accession>
<evidence type="ECO:0000313" key="1">
    <source>
        <dbReference type="EMBL" id="KHQ54362.1"/>
    </source>
</evidence>
<protein>
    <submittedName>
        <fullName evidence="1">ABC-type phosphate/phosphonate transport system, periplasmic component</fullName>
    </submittedName>
</protein>
<dbReference type="RefSeq" id="WP_052244297.1">
    <property type="nucleotide sequence ID" value="NZ_JSUQ01000003.1"/>
</dbReference>
<gene>
    <name evidence="1" type="ORF">OA50_00954</name>
</gene>
<dbReference type="Gene3D" id="3.40.190.10">
    <property type="entry name" value="Periplasmic binding protein-like II"/>
    <property type="match status" value="1"/>
</dbReference>
<dbReference type="AlphaFoldDB" id="A0A0B3S222"/>
<keyword evidence="2" id="KW-1185">Reference proteome</keyword>
<dbReference type="OrthoDB" id="7353682at2"/>
<dbReference type="Pfam" id="PF12974">
    <property type="entry name" value="Phosphonate-bd"/>
    <property type="match status" value="1"/>
</dbReference>
<dbReference type="STRING" id="561184.SAMN05216376_10569"/>
<evidence type="ECO:0000313" key="2">
    <source>
        <dbReference type="Proteomes" id="UP000030960"/>
    </source>
</evidence>
<sequence>MIASLPMYWREENARSWCDFWSCVQSAGRRHGLDLPDLTPPDAIPEPWSDHWLRDDLALSMTCGLPFRTVLKDRVTYVGTLGFGLNCKPGHYYSRVLRRLVRNNPHDVTGIDGLRLAYNSSDSQSGWAASQGGTPFFRAPTYSAFVKTGSHAGSLDAVAQGHADIAFVDAVTWRLLKRFEPASAKVHVAGHTAATPGLPLIATRGTNPAPLRAALLDAVVDFVPQGDPFEMGGPLSFHVLDPQRYFDLPIPAPAPA</sequence>
<comment type="caution">
    <text evidence="1">The sequence shown here is derived from an EMBL/GenBank/DDBJ whole genome shotgun (WGS) entry which is preliminary data.</text>
</comment>